<gene>
    <name evidence="2" type="ordered locus">Ping_3114</name>
</gene>
<feature type="domain" description="Metallo-beta-lactamase" evidence="1">
    <location>
        <begin position="11"/>
        <end position="82"/>
    </location>
</feature>
<protein>
    <submittedName>
        <fullName evidence="2">Beta-lactamase domain protein</fullName>
    </submittedName>
</protein>
<dbReference type="HOGENOM" id="CLU_052638_0_0_6"/>
<evidence type="ECO:0000313" key="3">
    <source>
        <dbReference type="Proteomes" id="UP000000639"/>
    </source>
</evidence>
<accession>A1SZ96</accession>
<dbReference type="KEGG" id="pin:Ping_3114"/>
<dbReference type="eggNOG" id="COG2333">
    <property type="taxonomic scope" value="Bacteria"/>
</dbReference>
<dbReference type="RefSeq" id="WP_011771365.1">
    <property type="nucleotide sequence ID" value="NC_008709.1"/>
</dbReference>
<dbReference type="InterPro" id="IPR052159">
    <property type="entry name" value="Competence_DNA_uptake"/>
</dbReference>
<dbReference type="Pfam" id="PF00753">
    <property type="entry name" value="Lactamase_B"/>
    <property type="match status" value="1"/>
</dbReference>
<dbReference type="STRING" id="357804.Ping_3114"/>
<evidence type="ECO:0000313" key="2">
    <source>
        <dbReference type="EMBL" id="ABM04811.1"/>
    </source>
</evidence>
<dbReference type="AlphaFoldDB" id="A1SZ96"/>
<reference evidence="2 3" key="1">
    <citation type="submission" date="2007-01" db="EMBL/GenBank/DDBJ databases">
        <title>Complete sequence of Psychromonas ingrahamii 37.</title>
        <authorList>
            <consortium name="US DOE Joint Genome Institute"/>
            <person name="Copeland A."/>
            <person name="Lucas S."/>
            <person name="Lapidus A."/>
            <person name="Barry K."/>
            <person name="Detter J.C."/>
            <person name="Glavina del Rio T."/>
            <person name="Hammon N."/>
            <person name="Israni S."/>
            <person name="Dalin E."/>
            <person name="Tice H."/>
            <person name="Pitluck S."/>
            <person name="Thompson L.S."/>
            <person name="Brettin T."/>
            <person name="Bruce D."/>
            <person name="Han C."/>
            <person name="Tapia R."/>
            <person name="Schmutz J."/>
            <person name="Larimer F."/>
            <person name="Land M."/>
            <person name="Hauser L."/>
            <person name="Kyrpides N."/>
            <person name="Ivanova N."/>
            <person name="Staley J."/>
            <person name="Richardson P."/>
        </authorList>
    </citation>
    <scope>NUCLEOTIDE SEQUENCE [LARGE SCALE GENOMIC DNA]</scope>
    <source>
        <strain evidence="2 3">37</strain>
    </source>
</reference>
<dbReference type="SUPFAM" id="SSF56281">
    <property type="entry name" value="Metallo-hydrolase/oxidoreductase"/>
    <property type="match status" value="1"/>
</dbReference>
<dbReference type="Gene3D" id="3.60.15.10">
    <property type="entry name" value="Ribonuclease Z/Hydroxyacylglutathione hydrolase-like"/>
    <property type="match status" value="1"/>
</dbReference>
<dbReference type="EMBL" id="CP000510">
    <property type="protein sequence ID" value="ABM04811.1"/>
    <property type="molecule type" value="Genomic_DNA"/>
</dbReference>
<proteinExistence type="predicted"/>
<sequence>MSQLKIQFINAGVGDCTLITDLVSNKKILIDSGPSKGVGRLTVTSVLTRILGGNKDIDLAILTHNDDDHIGGFTGLITNNIVKINKIIFNTVAELEDDQFVDSGKASYRQDLNLYKTVKDTNIDIESLVVHEGSLNTIELGDITLRFISPNISKMSKLKSWAIREEKVAVKKEEERLAKSKKASKNVNYTCLDDALDAINLEDTFEPDTREPNGSSFAFILEYGDNRLLFLGDCHMDIVEAYLADQDKPQIFDLVKLSHHSSEHNNSQEFFNQIDCENFVVCSDGYNTHGHPSMKTIARLTKRFPESFIHFTSESDRIKTFTQSFEDRCHFPLDNALEFTYDLSK</sequence>
<dbReference type="InterPro" id="IPR001279">
    <property type="entry name" value="Metallo-B-lactamas"/>
</dbReference>
<keyword evidence="3" id="KW-1185">Reference proteome</keyword>
<organism evidence="2 3">
    <name type="scientific">Psychromonas ingrahamii (strain DSM 17664 / CCUG 51855 / 37)</name>
    <dbReference type="NCBI Taxonomy" id="357804"/>
    <lineage>
        <taxon>Bacteria</taxon>
        <taxon>Pseudomonadati</taxon>
        <taxon>Pseudomonadota</taxon>
        <taxon>Gammaproteobacteria</taxon>
        <taxon>Alteromonadales</taxon>
        <taxon>Psychromonadaceae</taxon>
        <taxon>Psychromonas</taxon>
    </lineage>
</organism>
<dbReference type="Proteomes" id="UP000000639">
    <property type="component" value="Chromosome"/>
</dbReference>
<dbReference type="PANTHER" id="PTHR30619">
    <property type="entry name" value="DNA INTERNALIZATION/COMPETENCE PROTEIN COMEC/REC2"/>
    <property type="match status" value="1"/>
</dbReference>
<dbReference type="InterPro" id="IPR036866">
    <property type="entry name" value="RibonucZ/Hydroxyglut_hydro"/>
</dbReference>
<dbReference type="PANTHER" id="PTHR30619:SF1">
    <property type="entry name" value="RECOMBINATION PROTEIN 2"/>
    <property type="match status" value="1"/>
</dbReference>
<dbReference type="OrthoDB" id="418728at2"/>
<name>A1SZ96_PSYIN</name>
<evidence type="ECO:0000259" key="1">
    <source>
        <dbReference type="Pfam" id="PF00753"/>
    </source>
</evidence>